<dbReference type="InterPro" id="IPR050552">
    <property type="entry name" value="LacD_aldolase"/>
</dbReference>
<dbReference type="PANTHER" id="PTHR39340:SF1">
    <property type="entry name" value="SULFOFRUCTOSEPHOSPHATE ALDOLASE"/>
    <property type="match status" value="1"/>
</dbReference>
<dbReference type="InterPro" id="IPR013785">
    <property type="entry name" value="Aldolase_TIM"/>
</dbReference>
<evidence type="ECO:0000313" key="3">
    <source>
        <dbReference type="EMBL" id="OGE76558.1"/>
    </source>
</evidence>
<dbReference type="GO" id="GO:0061595">
    <property type="term" value="F:6-deoxy-6-sulfofructose-1-phosphate aldolase activity"/>
    <property type="evidence" value="ECO:0007669"/>
    <property type="project" value="TreeGrafter"/>
</dbReference>
<accession>A0A1F5NG14</accession>
<protein>
    <submittedName>
        <fullName evidence="3">IolC myo-catabolism protein</fullName>
    </submittedName>
</protein>
<dbReference type="InterPro" id="IPR018659">
    <property type="entry name" value="DUF2090"/>
</dbReference>
<comment type="caution">
    <text evidence="3">The sequence shown here is derived from an EMBL/GenBank/DDBJ whole genome shotgun (WGS) entry which is preliminary data.</text>
</comment>
<keyword evidence="1" id="KW-0456">Lyase</keyword>
<sequence>MIHNSKLGYDKPLFILAFDHRASFQKKMFGITGEPSSEQVKEIISFKQVIYEGFKQGVANGVPKNEAAILVDEQFGDAILRDAVANGFTACVGTEKSGQDEFDFQYGRDEFAAHIEKYKTQIVKVLIRYNPESDPGMNARQRGRLKILSDWCHANGYKFLTEPLIPASESQLASVGGDAKRYDSETRPMLMVKMIEELQGDGVEPDIWKIEGLEDTSHYEEVMKQARSGDRDKVAAVVLGRGADAAQVEKWLRAGAKVEGLVGFAIGRTIFWDPLVAMKDGKMSRGEAVKQIATNYKHFYEVFKKAK</sequence>
<dbReference type="PANTHER" id="PTHR39340">
    <property type="entry name" value="SULFOFRUCTOSEPHOSPHATE ALDOLASE"/>
    <property type="match status" value="1"/>
</dbReference>
<dbReference type="Proteomes" id="UP000176547">
    <property type="component" value="Unassembled WGS sequence"/>
</dbReference>
<gene>
    <name evidence="3" type="ORF">A3K06_03565</name>
</gene>
<dbReference type="Gene3D" id="3.20.20.70">
    <property type="entry name" value="Aldolase class I"/>
    <property type="match status" value="1"/>
</dbReference>
<dbReference type="Pfam" id="PF09863">
    <property type="entry name" value="DUF2090"/>
    <property type="match status" value="1"/>
</dbReference>
<dbReference type="AlphaFoldDB" id="A0A1F5NG14"/>
<evidence type="ECO:0000256" key="1">
    <source>
        <dbReference type="ARBA" id="ARBA00023239"/>
    </source>
</evidence>
<proteinExistence type="predicted"/>
<organism evidence="3 4">
    <name type="scientific">Candidatus Doudnabacteria bacterium RIFCSPHIGHO2_01_52_17</name>
    <dbReference type="NCBI Taxonomy" id="1817820"/>
    <lineage>
        <taxon>Bacteria</taxon>
        <taxon>Candidatus Doudnaibacteriota</taxon>
    </lineage>
</organism>
<dbReference type="GO" id="GO:1902777">
    <property type="term" value="P:6-sulfoquinovose(1-) catabolic process"/>
    <property type="evidence" value="ECO:0007669"/>
    <property type="project" value="TreeGrafter"/>
</dbReference>
<name>A0A1F5NG14_9BACT</name>
<reference evidence="3 4" key="1">
    <citation type="journal article" date="2016" name="Nat. Commun.">
        <title>Thousands of microbial genomes shed light on interconnected biogeochemical processes in an aquifer system.</title>
        <authorList>
            <person name="Anantharaman K."/>
            <person name="Brown C.T."/>
            <person name="Hug L.A."/>
            <person name="Sharon I."/>
            <person name="Castelle C.J."/>
            <person name="Probst A.J."/>
            <person name="Thomas B.C."/>
            <person name="Singh A."/>
            <person name="Wilkins M.J."/>
            <person name="Karaoz U."/>
            <person name="Brodie E.L."/>
            <person name="Williams K.H."/>
            <person name="Hubbard S.S."/>
            <person name="Banfield J.F."/>
        </authorList>
    </citation>
    <scope>NUCLEOTIDE SEQUENCE [LARGE SCALE GENOMIC DNA]</scope>
</reference>
<dbReference type="SUPFAM" id="SSF51569">
    <property type="entry name" value="Aldolase"/>
    <property type="match status" value="1"/>
</dbReference>
<dbReference type="EMBL" id="MFEG01000003">
    <property type="protein sequence ID" value="OGE76558.1"/>
    <property type="molecule type" value="Genomic_DNA"/>
</dbReference>
<evidence type="ECO:0000259" key="2">
    <source>
        <dbReference type="Pfam" id="PF09863"/>
    </source>
</evidence>
<evidence type="ECO:0000313" key="4">
    <source>
        <dbReference type="Proteomes" id="UP000176547"/>
    </source>
</evidence>
<feature type="domain" description="DUF2090" evidence="2">
    <location>
        <begin position="12"/>
        <end position="306"/>
    </location>
</feature>